<comment type="caution">
    <text evidence="1">The sequence shown here is derived from an EMBL/GenBank/DDBJ whole genome shotgun (WGS) entry which is preliminary data.</text>
</comment>
<protein>
    <submittedName>
        <fullName evidence="1">Uncharacterized protein</fullName>
    </submittedName>
</protein>
<dbReference type="Proteomes" id="UP000708148">
    <property type="component" value="Unassembled WGS sequence"/>
</dbReference>
<name>A0A8S1JAP6_9CHLO</name>
<evidence type="ECO:0000313" key="1">
    <source>
        <dbReference type="EMBL" id="CAD7700747.1"/>
    </source>
</evidence>
<keyword evidence="2" id="KW-1185">Reference proteome</keyword>
<gene>
    <name evidence="1" type="ORF">OSTQU699_LOCUS6106</name>
</gene>
<dbReference type="EMBL" id="CAJHUC010001334">
    <property type="protein sequence ID" value="CAD7700747.1"/>
    <property type="molecule type" value="Genomic_DNA"/>
</dbReference>
<dbReference type="AlphaFoldDB" id="A0A8S1JAP6"/>
<sequence length="202" mass="22098">MPKRGSRFGSAGGPLRMAVGGLRCRIGRRAWRQAGEAGGGRLWLDGGAKGMAPVGVPEEPVQSAKSALTDLAELFQGNFFPPLLARALSDKEVVRLSTSNKALQRLLAPEVQEIHEKARGRDVADWLIKRDGRVDSIQFLLCMSYALVRSIACGDMLPFDRFIGAMAFGSRGFHADAVGFNSIHDIFDSEGEEEDEAEPWFY</sequence>
<organism evidence="1 2">
    <name type="scientific">Ostreobium quekettii</name>
    <dbReference type="NCBI Taxonomy" id="121088"/>
    <lineage>
        <taxon>Eukaryota</taxon>
        <taxon>Viridiplantae</taxon>
        <taxon>Chlorophyta</taxon>
        <taxon>core chlorophytes</taxon>
        <taxon>Ulvophyceae</taxon>
        <taxon>TCBD clade</taxon>
        <taxon>Bryopsidales</taxon>
        <taxon>Ostreobineae</taxon>
        <taxon>Ostreobiaceae</taxon>
        <taxon>Ostreobium</taxon>
    </lineage>
</organism>
<reference evidence="1" key="1">
    <citation type="submission" date="2020-12" db="EMBL/GenBank/DDBJ databases">
        <authorList>
            <person name="Iha C."/>
        </authorList>
    </citation>
    <scope>NUCLEOTIDE SEQUENCE</scope>
</reference>
<evidence type="ECO:0000313" key="2">
    <source>
        <dbReference type="Proteomes" id="UP000708148"/>
    </source>
</evidence>
<dbReference type="OrthoDB" id="10570716at2759"/>
<proteinExistence type="predicted"/>
<accession>A0A8S1JAP6</accession>